<gene>
    <name evidence="9" type="ORF">ME1_01485</name>
</gene>
<keyword evidence="4" id="KW-0812">Transmembrane</keyword>
<evidence type="ECO:0000259" key="8">
    <source>
        <dbReference type="Pfam" id="PF03895"/>
    </source>
</evidence>
<keyword evidence="6" id="KW-0472">Membrane</keyword>
<name>J0QQQ1_BARVI</name>
<evidence type="ECO:0000256" key="4">
    <source>
        <dbReference type="ARBA" id="ARBA00022692"/>
    </source>
</evidence>
<evidence type="ECO:0000256" key="5">
    <source>
        <dbReference type="ARBA" id="ARBA00022729"/>
    </source>
</evidence>
<evidence type="ECO:0000313" key="9">
    <source>
        <dbReference type="EMBL" id="EJF85369.1"/>
    </source>
</evidence>
<organism evidence="9 10">
    <name type="scientific">Bartonella vinsonii subsp. arupensis OK-94-513</name>
    <dbReference type="NCBI Taxonomy" id="1094562"/>
    <lineage>
        <taxon>Bacteria</taxon>
        <taxon>Pseudomonadati</taxon>
        <taxon>Pseudomonadota</taxon>
        <taxon>Alphaproteobacteria</taxon>
        <taxon>Hyphomicrobiales</taxon>
        <taxon>Bartonellaceae</taxon>
        <taxon>Bartonella</taxon>
    </lineage>
</organism>
<dbReference type="Proteomes" id="UP000002304">
    <property type="component" value="Unassembled WGS sequence"/>
</dbReference>
<proteinExistence type="predicted"/>
<keyword evidence="5" id="KW-0732">Signal</keyword>
<dbReference type="GO" id="GO:0009986">
    <property type="term" value="C:cell surface"/>
    <property type="evidence" value="ECO:0007669"/>
    <property type="project" value="UniProtKB-SubCell"/>
</dbReference>
<comment type="caution">
    <text evidence="9">The sequence shown here is derived from an EMBL/GenBank/DDBJ whole genome shotgun (WGS) entry which is preliminary data.</text>
</comment>
<dbReference type="SUPFAM" id="SSF54523">
    <property type="entry name" value="Pili subunits"/>
    <property type="match status" value="1"/>
</dbReference>
<evidence type="ECO:0000256" key="7">
    <source>
        <dbReference type="ARBA" id="ARBA00023237"/>
    </source>
</evidence>
<evidence type="ECO:0000256" key="2">
    <source>
        <dbReference type="ARBA" id="ARBA00004442"/>
    </source>
</evidence>
<dbReference type="AlphaFoldDB" id="J0QQQ1"/>
<reference evidence="9 10" key="1">
    <citation type="submission" date="2012-03" db="EMBL/GenBank/DDBJ databases">
        <title>The Genome Sequence of Bartonella vinsonii subsp. arupensis OK-94-513.</title>
        <authorList>
            <consortium name="The Broad Institute Genome Sequencing Platform"/>
            <consortium name="The Broad Institute Genome Sequencing Center for Infectious Disease"/>
            <person name="Feldgarden M."/>
            <person name="Kirby J."/>
            <person name="Kosoy M."/>
            <person name="Birtles R."/>
            <person name="Probert W.S."/>
            <person name="Chiaraviglio L."/>
            <person name="Young S.K."/>
            <person name="Zeng Q."/>
            <person name="Gargeya S."/>
            <person name="Fitzgerald M."/>
            <person name="Haas B."/>
            <person name="Abouelleil A."/>
            <person name="Alvarado L."/>
            <person name="Arachchi H.M."/>
            <person name="Berlin A."/>
            <person name="Chapman S.B."/>
            <person name="Gearin G."/>
            <person name="Goldberg J."/>
            <person name="Griggs A."/>
            <person name="Gujja S."/>
            <person name="Hansen M."/>
            <person name="Heiman D."/>
            <person name="Howarth C."/>
            <person name="Larimer J."/>
            <person name="Lui A."/>
            <person name="MacDonald P.J.P."/>
            <person name="McCowen C."/>
            <person name="Montmayeur A."/>
            <person name="Murphy C."/>
            <person name="Neiman D."/>
            <person name="Pearson M."/>
            <person name="Priest M."/>
            <person name="Roberts A."/>
            <person name="Saif S."/>
            <person name="Shea T."/>
            <person name="Sisk P."/>
            <person name="Stolte C."/>
            <person name="Sykes S."/>
            <person name="Wortman J."/>
            <person name="Nusbaum C."/>
            <person name="Birren B."/>
        </authorList>
    </citation>
    <scope>NUCLEOTIDE SEQUENCE [LARGE SCALE GENOMIC DNA]</scope>
    <source>
        <strain evidence="9 10">OK-94-513</strain>
    </source>
</reference>
<dbReference type="Gene3D" id="3.30.1300.30">
    <property type="entry name" value="GSPII I/J protein-like"/>
    <property type="match status" value="1"/>
</dbReference>
<dbReference type="Pfam" id="PF03895">
    <property type="entry name" value="YadA_anchor"/>
    <property type="match status" value="1"/>
</dbReference>
<comment type="subcellular location">
    <subcellularLocation>
        <location evidence="2">Cell outer membrane</location>
    </subcellularLocation>
    <subcellularLocation>
        <location evidence="1">Cell surface</location>
    </subcellularLocation>
</comment>
<evidence type="ECO:0000256" key="6">
    <source>
        <dbReference type="ARBA" id="ARBA00023136"/>
    </source>
</evidence>
<dbReference type="InterPro" id="IPR045584">
    <property type="entry name" value="Pilin-like"/>
</dbReference>
<dbReference type="HOGENOM" id="CLU_214757_0_0_5"/>
<dbReference type="InterPro" id="IPR005594">
    <property type="entry name" value="YadA_C"/>
</dbReference>
<protein>
    <recommendedName>
        <fullName evidence="8">Trimeric autotransporter adhesin YadA-like C-terminal membrane anchor domain-containing protein</fullName>
    </recommendedName>
</protein>
<sequence length="51" mass="5206">MSLGSGIWHNQSAIAFGAGYMSEDGKIRTNVSATSAGGHWGVGAGLRITLN</sequence>
<feature type="domain" description="Trimeric autotransporter adhesin YadA-like C-terminal membrane anchor" evidence="8">
    <location>
        <begin position="1"/>
        <end position="49"/>
    </location>
</feature>
<keyword evidence="7" id="KW-0998">Cell outer membrane</keyword>
<evidence type="ECO:0000256" key="3">
    <source>
        <dbReference type="ARBA" id="ARBA00022452"/>
    </source>
</evidence>
<evidence type="ECO:0000313" key="10">
    <source>
        <dbReference type="Proteomes" id="UP000002304"/>
    </source>
</evidence>
<accession>J0QQQ1</accession>
<evidence type="ECO:0000256" key="1">
    <source>
        <dbReference type="ARBA" id="ARBA00004241"/>
    </source>
</evidence>
<dbReference type="EMBL" id="AILZ01000051">
    <property type="protein sequence ID" value="EJF85369.1"/>
    <property type="molecule type" value="Genomic_DNA"/>
</dbReference>
<dbReference type="PATRIC" id="fig|1094562.3.peg.1624"/>
<keyword evidence="3" id="KW-1134">Transmembrane beta strand</keyword>
<dbReference type="GO" id="GO:0009279">
    <property type="term" value="C:cell outer membrane"/>
    <property type="evidence" value="ECO:0007669"/>
    <property type="project" value="UniProtKB-SubCell"/>
</dbReference>